<dbReference type="RefSeq" id="WP_185991562.1">
    <property type="nucleotide sequence ID" value="NZ_JACCAE010000001.1"/>
</dbReference>
<feature type="transmembrane region" description="Helical" evidence="1">
    <location>
        <begin position="160"/>
        <end position="184"/>
    </location>
</feature>
<feature type="transmembrane region" description="Helical" evidence="1">
    <location>
        <begin position="102"/>
        <end position="125"/>
    </location>
</feature>
<keyword evidence="1" id="KW-0472">Membrane</keyword>
<keyword evidence="1" id="KW-1133">Transmembrane helix</keyword>
<gene>
    <name evidence="2" type="ORF">BJY20_002182</name>
</gene>
<dbReference type="AlphaFoldDB" id="A0A852VTR2"/>
<accession>A0A852VTR2</accession>
<evidence type="ECO:0000313" key="3">
    <source>
        <dbReference type="Proteomes" id="UP000554054"/>
    </source>
</evidence>
<feature type="transmembrane region" description="Helical" evidence="1">
    <location>
        <begin position="59"/>
        <end position="82"/>
    </location>
</feature>
<keyword evidence="3" id="KW-1185">Reference proteome</keyword>
<protein>
    <submittedName>
        <fullName evidence="2">Uncharacterized protein</fullName>
    </submittedName>
</protein>
<dbReference type="Proteomes" id="UP000554054">
    <property type="component" value="Unassembled WGS sequence"/>
</dbReference>
<name>A0A852VTR2_9MICO</name>
<feature type="transmembrane region" description="Helical" evidence="1">
    <location>
        <begin position="132"/>
        <end position="154"/>
    </location>
</feature>
<evidence type="ECO:0000256" key="1">
    <source>
        <dbReference type="SAM" id="Phobius"/>
    </source>
</evidence>
<reference evidence="2 3" key="1">
    <citation type="submission" date="2020-07" db="EMBL/GenBank/DDBJ databases">
        <title>Sequencing the genomes of 1000 actinobacteria strains.</title>
        <authorList>
            <person name="Klenk H.-P."/>
        </authorList>
    </citation>
    <scope>NUCLEOTIDE SEQUENCE [LARGE SCALE GENOMIC DNA]</scope>
    <source>
        <strain evidence="2 3">DSM 26154</strain>
    </source>
</reference>
<proteinExistence type="predicted"/>
<keyword evidence="1" id="KW-0812">Transmembrane</keyword>
<dbReference type="EMBL" id="JACCAE010000001">
    <property type="protein sequence ID" value="NYF98790.1"/>
    <property type="molecule type" value="Genomic_DNA"/>
</dbReference>
<sequence length="255" mass="28127">MEHEKGDVLGWAGEVSREDPHGLIELEDELLTPAADDRYEWSEATRSNWRRNAGPLPWALVKLVFMLLVPLLWLAAIAPIYGPVGFTNGSYRGMEREFSASGAYPVSALCFTYGLVVLGYCYWVWRKDHVRYPVATTFAWIYLVCAGLTLPLAYGNAESFAGSIGLYVAPMWALLVASVATLVYQYRSPGGVRVGSRVKVALLAEEDRAMLVGVRREALQVLADRGLLEGGSVEELSDRPLGELHVAPEDAHAQR</sequence>
<comment type="caution">
    <text evidence="2">The sequence shown here is derived from an EMBL/GenBank/DDBJ whole genome shotgun (WGS) entry which is preliminary data.</text>
</comment>
<evidence type="ECO:0000313" key="2">
    <source>
        <dbReference type="EMBL" id="NYF98790.1"/>
    </source>
</evidence>
<organism evidence="2 3">
    <name type="scientific">Janibacter cremeus</name>
    <dbReference type="NCBI Taxonomy" id="1285192"/>
    <lineage>
        <taxon>Bacteria</taxon>
        <taxon>Bacillati</taxon>
        <taxon>Actinomycetota</taxon>
        <taxon>Actinomycetes</taxon>
        <taxon>Micrococcales</taxon>
        <taxon>Intrasporangiaceae</taxon>
        <taxon>Janibacter</taxon>
    </lineage>
</organism>